<dbReference type="RefSeq" id="WP_185032667.1">
    <property type="nucleotide sequence ID" value="NZ_JACHMQ010000001.1"/>
</dbReference>
<organism evidence="1 2">
    <name type="scientific">Actinomadura coerulea</name>
    <dbReference type="NCBI Taxonomy" id="46159"/>
    <lineage>
        <taxon>Bacteria</taxon>
        <taxon>Bacillati</taxon>
        <taxon>Actinomycetota</taxon>
        <taxon>Actinomycetes</taxon>
        <taxon>Streptosporangiales</taxon>
        <taxon>Thermomonosporaceae</taxon>
        <taxon>Actinomadura</taxon>
    </lineage>
</organism>
<reference evidence="1 2" key="1">
    <citation type="submission" date="2020-08" db="EMBL/GenBank/DDBJ databases">
        <title>Sequencing the genomes of 1000 actinobacteria strains.</title>
        <authorList>
            <person name="Klenk H.-P."/>
        </authorList>
    </citation>
    <scope>NUCLEOTIDE SEQUENCE [LARGE SCALE GENOMIC DNA]</scope>
    <source>
        <strain evidence="1 2">DSM 43675</strain>
    </source>
</reference>
<accession>A0A7X0G682</accession>
<name>A0A7X0G682_9ACTN</name>
<comment type="caution">
    <text evidence="1">The sequence shown here is derived from an EMBL/GenBank/DDBJ whole genome shotgun (WGS) entry which is preliminary data.</text>
</comment>
<evidence type="ECO:0008006" key="3">
    <source>
        <dbReference type="Google" id="ProtNLM"/>
    </source>
</evidence>
<evidence type="ECO:0000313" key="1">
    <source>
        <dbReference type="EMBL" id="MBB6400250.1"/>
    </source>
</evidence>
<gene>
    <name evidence="1" type="ORF">BKA00_007164</name>
</gene>
<evidence type="ECO:0000313" key="2">
    <source>
        <dbReference type="Proteomes" id="UP000546324"/>
    </source>
</evidence>
<proteinExistence type="predicted"/>
<sequence length="1350" mass="147713">MGWRIEAGGYAAELTDGLEIVYRNPRGRRLKQAPEQLGGAPGLAAMFTVRRYLKRHEEQCGESARSWAAEGVAVPRALADVDPFWAEALDEAGVTLTTEPVEGGLCARTYAGPDDRRLTQVLRESAVRYRDMLMAVDGWEPEGLFETGLPAPYASVVPFPERVIEAHPEAERLAAEKVHTLELRTGGWRYFYKPAVEEILAGLEESAPALLITLLDAVADAALTHDEPNLASAWFGRARKLERTLAHRPDPEWLADRYEEHAHALSATVLRGWARDLSAKGAATAEGLARFREVMVWRIESGGDVYPQLAADLRKIAKAAGMDPEEELAAFLRSVFAAGEVSLSDDAFWTDALKGRAMDVVSGTEAARPVLELRPRTPSQGPLWLKLLDRSGALAVLTGDAPGLQRGDAAAWLVARVQGAGQWRDPLGEVYEVAERIAPRLAADGVPVAFRFWRLDETGRRRTPLDMIDMLLEHGVPVADPPERLGPAYLPDLVIHRRPELRHVLADERFARELRARARGDLDMTVGDSASNTWYEPHETKGWGKLPGLFDNPIGHEELRAWCARERALLREGVDLYGLRMLLARFVHVGAAVDLLLRDAEAAREFAAVDVMALLMADLPDGFSRERVEELLKLLEPHYINRSVSGPNFVALSKALPELKEQDRETFDSVAFSLVTAVNCKVGLERLVRRLTPGDEPKAAPPAPDAADPVVRQCGRLMDLAGSGEPVWDGDLSKPSAKFDGNVIGVEFRPNHANTAAYTGVPSRSRARSYQRPAAYGTYPFVSGEPGRWRVVRCELPEDTKGGKATPGMAFRTATSVALVVGAQYGVPPERVLLEYAPEGKFAEEGPLAAAGARLLDACVLEPVRSPDWFARFSELWRERDRPAVSPELAAVFAEKTGLSKAEAAVVLQGAFLSAPYQLGGDDPVRLVHFGSGWNSEVDQVKEGLRALRPPEFYTRLYERLLPDDPEELWTSGPAVERAAAWCLEESGAPFPAPTGLLPRALKEITQPKGEAPLPRARQPHPWPWRSGRPPLRLWALIGRVAAGADCLADTSAFSGGPDPLSLPRVAAWLAYRTPAGDPLRPAIGAAISRLREADDGPRTLFSLQSNHLMGDPPPTDALTGHPAVTVVEDDVFKLSHLRVDPAAVKGPDDPLLDALDDYYDATLPSQVLPSGSGLPALADLRLLLSDDFTALGAHLAADADLAPGWEQHPARSVPHLVEECAETHRLGEDAAALYLMLLALPDPSDRNVKEWTGWKPARFKAAVAELGDSRLVLNATRARAGRSLFVHGAWREYKAPRLPIEVPKIRLLPLADERRSLANMAAAPSGPVPVLFERAWRNARSRRPRRPAR</sequence>
<protein>
    <recommendedName>
        <fullName evidence="3">DNA-binding protein</fullName>
    </recommendedName>
</protein>
<dbReference type="Proteomes" id="UP000546324">
    <property type="component" value="Unassembled WGS sequence"/>
</dbReference>
<dbReference type="EMBL" id="JACHMQ010000001">
    <property type="protein sequence ID" value="MBB6400250.1"/>
    <property type="molecule type" value="Genomic_DNA"/>
</dbReference>
<keyword evidence="2" id="KW-1185">Reference proteome</keyword>